<dbReference type="Pfam" id="PF04055">
    <property type="entry name" value="Radical_SAM"/>
    <property type="match status" value="1"/>
</dbReference>
<dbReference type="InterPro" id="IPR010722">
    <property type="entry name" value="BATS_dom"/>
</dbReference>
<keyword evidence="2" id="KW-0004">4Fe-4S</keyword>
<evidence type="ECO:0000256" key="1">
    <source>
        <dbReference type="ARBA" id="ARBA00001966"/>
    </source>
</evidence>
<dbReference type="SFLD" id="SFLDG01081">
    <property type="entry name" value="cleavage_of_the_Ca-Cb_bond_in"/>
    <property type="match status" value="1"/>
</dbReference>
<dbReference type="GO" id="GO:0003824">
    <property type="term" value="F:catalytic activity"/>
    <property type="evidence" value="ECO:0007669"/>
    <property type="project" value="InterPro"/>
</dbReference>
<dbReference type="Gene3D" id="3.20.20.70">
    <property type="entry name" value="Aldolase class I"/>
    <property type="match status" value="1"/>
</dbReference>
<dbReference type="InterPro" id="IPR058240">
    <property type="entry name" value="rSAM_sf"/>
</dbReference>
<dbReference type="InterPro" id="IPR013785">
    <property type="entry name" value="Aldolase_TIM"/>
</dbReference>
<dbReference type="Pfam" id="PF06968">
    <property type="entry name" value="BATS"/>
    <property type="match status" value="1"/>
</dbReference>
<dbReference type="GO" id="GO:0051539">
    <property type="term" value="F:4 iron, 4 sulfur cluster binding"/>
    <property type="evidence" value="ECO:0007669"/>
    <property type="project" value="UniProtKB-KW"/>
</dbReference>
<reference evidence="8 9" key="1">
    <citation type="submission" date="2018-03" db="EMBL/GenBank/DDBJ databases">
        <title>The uncultured portion of the human microbiome is neutrally assembled.</title>
        <authorList>
            <person name="Jeraldo P."/>
            <person name="Boardman L."/>
            <person name="White B.A."/>
            <person name="Nelson H."/>
            <person name="Goldenfeld N."/>
            <person name="Chia N."/>
        </authorList>
    </citation>
    <scope>NUCLEOTIDE SEQUENCE [LARGE SCALE GENOMIC DNA]</scope>
    <source>
        <strain evidence="8">CIM:MAG 903</strain>
    </source>
</reference>
<keyword evidence="6" id="KW-0411">Iron-sulfur</keyword>
<dbReference type="EMBL" id="QAMZ01000003">
    <property type="protein sequence ID" value="PWL55760.1"/>
    <property type="molecule type" value="Genomic_DNA"/>
</dbReference>
<keyword evidence="5" id="KW-0408">Iron</keyword>
<evidence type="ECO:0000313" key="8">
    <source>
        <dbReference type="EMBL" id="PWL55760.1"/>
    </source>
</evidence>
<keyword evidence="3" id="KW-0949">S-adenosyl-L-methionine</keyword>
<dbReference type="PANTHER" id="PTHR43583:SF1">
    <property type="entry name" value="2-IMINOACETATE SYNTHASE"/>
    <property type="match status" value="1"/>
</dbReference>
<evidence type="ECO:0000313" key="9">
    <source>
        <dbReference type="Proteomes" id="UP000246114"/>
    </source>
</evidence>
<dbReference type="SMART" id="SM00876">
    <property type="entry name" value="BATS"/>
    <property type="match status" value="1"/>
</dbReference>
<dbReference type="PANTHER" id="PTHR43583">
    <property type="entry name" value="2-IMINOACETATE SYNTHASE"/>
    <property type="match status" value="1"/>
</dbReference>
<dbReference type="GO" id="GO:0009228">
    <property type="term" value="P:thiamine biosynthetic process"/>
    <property type="evidence" value="ECO:0007669"/>
    <property type="project" value="InterPro"/>
</dbReference>
<evidence type="ECO:0000256" key="6">
    <source>
        <dbReference type="ARBA" id="ARBA00023014"/>
    </source>
</evidence>
<dbReference type="CDD" id="cd01335">
    <property type="entry name" value="Radical_SAM"/>
    <property type="match status" value="1"/>
</dbReference>
<name>A0A316MTL2_9CLOT</name>
<dbReference type="SFLD" id="SFLDF00301">
    <property type="entry name" value="2-iminoacetate_synthase_(ThiH)"/>
    <property type="match status" value="1"/>
</dbReference>
<evidence type="ECO:0000256" key="4">
    <source>
        <dbReference type="ARBA" id="ARBA00022723"/>
    </source>
</evidence>
<evidence type="ECO:0000256" key="3">
    <source>
        <dbReference type="ARBA" id="ARBA00022691"/>
    </source>
</evidence>
<feature type="domain" description="Biotin and thiamin synthesis-associated" evidence="7">
    <location>
        <begin position="281"/>
        <end position="387"/>
    </location>
</feature>
<accession>A0A316MTL2</accession>
<evidence type="ECO:0000256" key="2">
    <source>
        <dbReference type="ARBA" id="ARBA00022485"/>
    </source>
</evidence>
<organism evidence="8 9">
    <name type="scientific">Clostridium cadaveris</name>
    <dbReference type="NCBI Taxonomy" id="1529"/>
    <lineage>
        <taxon>Bacteria</taxon>
        <taxon>Bacillati</taxon>
        <taxon>Bacillota</taxon>
        <taxon>Clostridia</taxon>
        <taxon>Eubacteriales</taxon>
        <taxon>Clostridiaceae</taxon>
        <taxon>Clostridium</taxon>
    </lineage>
</organism>
<keyword evidence="4" id="KW-0479">Metal-binding</keyword>
<dbReference type="GO" id="GO:0005506">
    <property type="term" value="F:iron ion binding"/>
    <property type="evidence" value="ECO:0007669"/>
    <property type="project" value="InterPro"/>
</dbReference>
<dbReference type="Proteomes" id="UP000246114">
    <property type="component" value="Unassembled WGS sequence"/>
</dbReference>
<comment type="cofactor">
    <cofactor evidence="1">
        <name>[4Fe-4S] cluster</name>
        <dbReference type="ChEBI" id="CHEBI:49883"/>
    </cofactor>
</comment>
<dbReference type="InterPro" id="IPR007197">
    <property type="entry name" value="rSAM"/>
</dbReference>
<protein>
    <submittedName>
        <fullName evidence="8">2-iminoacetate synthase ThiH</fullName>
    </submittedName>
</protein>
<comment type="caution">
    <text evidence="8">The sequence shown here is derived from an EMBL/GenBank/DDBJ whole genome shotgun (WGS) entry which is preliminary data.</text>
</comment>
<dbReference type="SFLD" id="SFLDG01060">
    <property type="entry name" value="BATS_domain_containing"/>
    <property type="match status" value="1"/>
</dbReference>
<dbReference type="SUPFAM" id="SSF102114">
    <property type="entry name" value="Radical SAM enzymes"/>
    <property type="match status" value="1"/>
</dbReference>
<dbReference type="NCBIfam" id="TIGR02351">
    <property type="entry name" value="thiH"/>
    <property type="match status" value="1"/>
</dbReference>
<evidence type="ECO:0000259" key="7">
    <source>
        <dbReference type="SMART" id="SM00876"/>
    </source>
</evidence>
<sequence>MSNNEIKELKKENRINHMEYMEGMEILTSDIMTSVISKMNSYDYEKYDESDVRKALNAEVLSIEDFAALLSPAALPFLEDMAKRAKVETEKHFGNSINMFTPLYISNYCENYCIYCGFNKYNKIHRLKLDKNEIEEELKAIAKSGLQEILLLTGESRSASNVEYIGEAAKLARKYFKVVGVEVYPMNSDEYQYLHQCGVDYVTVFQETYNSDKYETLHLAGHKRIFPYRFNAQERAIVGGMRGVGFAALLGLDDFRRDAFATGIHAYLLQRKYPHAEIAFSCPRLRPIINNDKINPKDVHERQLMQVITAYRIFMPFAAITVSTRECKRFRDNIIGIAATKISAGVDVGIGGHCKSEEDKGDEQFEISDTRNVKEVYEAIVDKGLQPVMSDYIYV</sequence>
<dbReference type="InterPro" id="IPR034428">
    <property type="entry name" value="ThiH/NoCL/HydG-like"/>
</dbReference>
<gene>
    <name evidence="8" type="ORF">DBY38_00260</name>
</gene>
<proteinExistence type="predicted"/>
<dbReference type="SFLD" id="SFLDS00029">
    <property type="entry name" value="Radical_SAM"/>
    <property type="match status" value="1"/>
</dbReference>
<dbReference type="InterPro" id="IPR012726">
    <property type="entry name" value="ThiH"/>
</dbReference>
<evidence type="ECO:0000256" key="5">
    <source>
        <dbReference type="ARBA" id="ARBA00023004"/>
    </source>
</evidence>
<dbReference type="AlphaFoldDB" id="A0A316MTL2"/>